<protein>
    <recommendedName>
        <fullName evidence="1">Inhibitor I9 domain-containing protein</fullName>
    </recommendedName>
</protein>
<dbReference type="InterPro" id="IPR010259">
    <property type="entry name" value="S8pro/Inhibitor_I9"/>
</dbReference>
<evidence type="ECO:0000313" key="2">
    <source>
        <dbReference type="EMBL" id="KAG8377583.1"/>
    </source>
</evidence>
<dbReference type="EMBL" id="WHWC01000008">
    <property type="protein sequence ID" value="KAG8377583.1"/>
    <property type="molecule type" value="Genomic_DNA"/>
</dbReference>
<accession>A0AAV6X4Z3</accession>
<proteinExistence type="predicted"/>
<dbReference type="Gene3D" id="3.30.70.80">
    <property type="entry name" value="Peptidase S8 propeptide/proteinase inhibitor I9"/>
    <property type="match status" value="1"/>
</dbReference>
<name>A0AAV6X4Z3_9LAMI</name>
<evidence type="ECO:0000313" key="3">
    <source>
        <dbReference type="Proteomes" id="UP000826271"/>
    </source>
</evidence>
<gene>
    <name evidence="2" type="ORF">BUALT_Bualt08G0048200</name>
</gene>
<organism evidence="2 3">
    <name type="scientific">Buddleja alternifolia</name>
    <dbReference type="NCBI Taxonomy" id="168488"/>
    <lineage>
        <taxon>Eukaryota</taxon>
        <taxon>Viridiplantae</taxon>
        <taxon>Streptophyta</taxon>
        <taxon>Embryophyta</taxon>
        <taxon>Tracheophyta</taxon>
        <taxon>Spermatophyta</taxon>
        <taxon>Magnoliopsida</taxon>
        <taxon>eudicotyledons</taxon>
        <taxon>Gunneridae</taxon>
        <taxon>Pentapetalae</taxon>
        <taxon>asterids</taxon>
        <taxon>lamiids</taxon>
        <taxon>Lamiales</taxon>
        <taxon>Scrophulariaceae</taxon>
        <taxon>Buddlejeae</taxon>
        <taxon>Buddleja</taxon>
    </lineage>
</organism>
<keyword evidence="3" id="KW-1185">Reference proteome</keyword>
<dbReference type="AlphaFoldDB" id="A0AAV6X4Z3"/>
<evidence type="ECO:0000259" key="1">
    <source>
        <dbReference type="Pfam" id="PF05922"/>
    </source>
</evidence>
<reference evidence="2" key="1">
    <citation type="submission" date="2019-10" db="EMBL/GenBank/DDBJ databases">
        <authorList>
            <person name="Zhang R."/>
            <person name="Pan Y."/>
            <person name="Wang J."/>
            <person name="Ma R."/>
            <person name="Yu S."/>
        </authorList>
    </citation>
    <scope>NUCLEOTIDE SEQUENCE</scope>
    <source>
        <strain evidence="2">LA-IB0</strain>
        <tissue evidence="2">Leaf</tissue>
    </source>
</reference>
<dbReference type="FunFam" id="3.30.70.80:FF:000003">
    <property type="entry name" value="Subtilisin-like protease SBT1.9"/>
    <property type="match status" value="1"/>
</dbReference>
<sequence length="106" mass="11936">MTICFVISISVERKTHIVHMDNSRMPMAFSSHYQWYFSTIASTKSTSLSASSKSTDQTRILYTNENAFHDFSATLSKDELGALKKLPGFVSAYSNELLSINPNENF</sequence>
<dbReference type="InterPro" id="IPR037045">
    <property type="entry name" value="S8pro/Inhibitor_I9_sf"/>
</dbReference>
<dbReference type="Proteomes" id="UP000826271">
    <property type="component" value="Unassembled WGS sequence"/>
</dbReference>
<feature type="domain" description="Inhibitor I9" evidence="1">
    <location>
        <begin position="15"/>
        <end position="98"/>
    </location>
</feature>
<comment type="caution">
    <text evidence="2">The sequence shown here is derived from an EMBL/GenBank/DDBJ whole genome shotgun (WGS) entry which is preliminary data.</text>
</comment>
<dbReference type="Pfam" id="PF05922">
    <property type="entry name" value="Inhibitor_I9"/>
    <property type="match status" value="1"/>
</dbReference>